<evidence type="ECO:0000256" key="1">
    <source>
        <dbReference type="SAM" id="MobiDB-lite"/>
    </source>
</evidence>
<dbReference type="Gene3D" id="3.30.1370.110">
    <property type="match status" value="1"/>
</dbReference>
<dbReference type="AlphaFoldDB" id="A0A5J5GFH0"/>
<feature type="domain" description="Smr" evidence="2">
    <location>
        <begin position="107"/>
        <end position="197"/>
    </location>
</feature>
<dbReference type="Proteomes" id="UP000326554">
    <property type="component" value="Unassembled WGS sequence"/>
</dbReference>
<dbReference type="Pfam" id="PF01713">
    <property type="entry name" value="Smr"/>
    <property type="match status" value="1"/>
</dbReference>
<proteinExistence type="predicted"/>
<keyword evidence="4" id="KW-1185">Reference proteome</keyword>
<evidence type="ECO:0000313" key="3">
    <source>
        <dbReference type="EMBL" id="KAA9006817.1"/>
    </source>
</evidence>
<dbReference type="InterPro" id="IPR036063">
    <property type="entry name" value="Smr_dom_sf"/>
</dbReference>
<dbReference type="PANTHER" id="PTHR35562:SF2">
    <property type="entry name" value="DNA ENDONUCLEASE SMRA-RELATED"/>
    <property type="match status" value="1"/>
</dbReference>
<dbReference type="InterPro" id="IPR002625">
    <property type="entry name" value="Smr_dom"/>
</dbReference>
<feature type="region of interest" description="Disordered" evidence="1">
    <location>
        <begin position="1"/>
        <end position="66"/>
    </location>
</feature>
<organism evidence="3 4">
    <name type="scientific">Histidinibacterium aquaticum</name>
    <dbReference type="NCBI Taxonomy" id="2613962"/>
    <lineage>
        <taxon>Bacteria</taxon>
        <taxon>Pseudomonadati</taxon>
        <taxon>Pseudomonadota</taxon>
        <taxon>Alphaproteobacteria</taxon>
        <taxon>Rhodobacterales</taxon>
        <taxon>Paracoccaceae</taxon>
        <taxon>Histidinibacterium</taxon>
    </lineage>
</organism>
<protein>
    <submittedName>
        <fullName evidence="3">DNA mismatch repair protein MutS</fullName>
    </submittedName>
</protein>
<dbReference type="EMBL" id="VYQE01000004">
    <property type="protein sequence ID" value="KAA9006817.1"/>
    <property type="molecule type" value="Genomic_DNA"/>
</dbReference>
<comment type="caution">
    <text evidence="3">The sequence shown here is derived from an EMBL/GenBank/DDBJ whole genome shotgun (WGS) entry which is preliminary data.</text>
</comment>
<sequence length="200" mass="22737">MTRKRRHLSPEERNLWDSVARSTDPLHKRRRDPAPDPPKEALTRPRTDERARNTTLSPFEIGGRVDHSRDHDLMAGLSEQLSQKTVRMDRKKHTKLKRGKLSPEGRLDLHGMTLAQAHPELMDFVLTAHARGKRILLVITGKGKHREEPGPIPQKLGVLRHQVPQWLRMPPLGPLVLDVVPAHLSHGGGGAYYVVLRRSR</sequence>
<feature type="compositionally biased region" description="Basic and acidic residues" evidence="1">
    <location>
        <begin position="32"/>
        <end position="52"/>
    </location>
</feature>
<feature type="compositionally biased region" description="Basic residues" evidence="1">
    <location>
        <begin position="89"/>
        <end position="100"/>
    </location>
</feature>
<reference evidence="3 4" key="1">
    <citation type="submission" date="2019-09" db="EMBL/GenBank/DDBJ databases">
        <authorList>
            <person name="Park J.-S."/>
            <person name="Choi H.-J."/>
        </authorList>
    </citation>
    <scope>NUCLEOTIDE SEQUENCE [LARGE SCALE GENOMIC DNA]</scope>
    <source>
        <strain evidence="3 4">176SS1-4</strain>
    </source>
</reference>
<accession>A0A5J5GFH0</accession>
<dbReference type="PANTHER" id="PTHR35562">
    <property type="entry name" value="DNA ENDONUCLEASE SMRA-RELATED"/>
    <property type="match status" value="1"/>
</dbReference>
<name>A0A5J5GFH0_9RHOB</name>
<dbReference type="RefSeq" id="WP_150445835.1">
    <property type="nucleotide sequence ID" value="NZ_VYQE01000004.1"/>
</dbReference>
<dbReference type="SUPFAM" id="SSF160443">
    <property type="entry name" value="SMR domain-like"/>
    <property type="match status" value="1"/>
</dbReference>
<feature type="region of interest" description="Disordered" evidence="1">
    <location>
        <begin position="82"/>
        <end position="104"/>
    </location>
</feature>
<dbReference type="PROSITE" id="PS50828">
    <property type="entry name" value="SMR"/>
    <property type="match status" value="1"/>
</dbReference>
<gene>
    <name evidence="3" type="ORF">F3S47_13645</name>
</gene>
<evidence type="ECO:0000259" key="2">
    <source>
        <dbReference type="PROSITE" id="PS50828"/>
    </source>
</evidence>
<evidence type="ECO:0000313" key="4">
    <source>
        <dbReference type="Proteomes" id="UP000326554"/>
    </source>
</evidence>